<feature type="non-terminal residue" evidence="1">
    <location>
        <position position="1"/>
    </location>
</feature>
<organism evidence="1">
    <name type="scientific">marine sediment metagenome</name>
    <dbReference type="NCBI Taxonomy" id="412755"/>
    <lineage>
        <taxon>unclassified sequences</taxon>
        <taxon>metagenomes</taxon>
        <taxon>ecological metagenomes</taxon>
    </lineage>
</organism>
<dbReference type="EMBL" id="BARS01016599">
    <property type="protein sequence ID" value="GAF88657.1"/>
    <property type="molecule type" value="Genomic_DNA"/>
</dbReference>
<reference evidence="1" key="1">
    <citation type="journal article" date="2014" name="Front. Microbiol.">
        <title>High frequency of phylogenetically diverse reductive dehalogenase-homologous genes in deep subseafloor sedimentary metagenomes.</title>
        <authorList>
            <person name="Kawai M."/>
            <person name="Futagami T."/>
            <person name="Toyoda A."/>
            <person name="Takaki Y."/>
            <person name="Nishi S."/>
            <person name="Hori S."/>
            <person name="Arai W."/>
            <person name="Tsubouchi T."/>
            <person name="Morono Y."/>
            <person name="Uchiyama I."/>
            <person name="Ito T."/>
            <person name="Fujiyama A."/>
            <person name="Inagaki F."/>
            <person name="Takami H."/>
        </authorList>
    </citation>
    <scope>NUCLEOTIDE SEQUENCE</scope>
    <source>
        <strain evidence="1">Expedition CK06-06</strain>
    </source>
</reference>
<sequence>FETSANAGSLSISVIDENNQFCNAVSIEDGVSATNTQSVSDNKAINIDNDAGGDEFDATFTSFDTSGWTFNFTNVNATTRKWIGFAVGEEDFIPPVTGTSDGINVSACLNGEYVNIVMIEGNGNTEYVTYVDSSDVVRMTKVVWERGQDTLYIASGAIIL</sequence>
<gene>
    <name evidence="1" type="ORF">S01H1_27281</name>
</gene>
<comment type="caution">
    <text evidence="1">The sequence shown here is derived from an EMBL/GenBank/DDBJ whole genome shotgun (WGS) entry which is preliminary data.</text>
</comment>
<evidence type="ECO:0000313" key="1">
    <source>
        <dbReference type="EMBL" id="GAF88657.1"/>
    </source>
</evidence>
<accession>X0TKK4</accession>
<protein>
    <submittedName>
        <fullName evidence="1">Uncharacterized protein</fullName>
    </submittedName>
</protein>
<proteinExistence type="predicted"/>
<name>X0TKK4_9ZZZZ</name>
<dbReference type="AlphaFoldDB" id="X0TKK4"/>